<comment type="caution">
    <text evidence="2">The sequence shown here is derived from an EMBL/GenBank/DDBJ whole genome shotgun (WGS) entry which is preliminary data.</text>
</comment>
<protein>
    <recommendedName>
        <fullName evidence="4">Secreted protein</fullName>
    </recommendedName>
</protein>
<proteinExistence type="predicted"/>
<evidence type="ECO:0000313" key="3">
    <source>
        <dbReference type="Proteomes" id="UP000822688"/>
    </source>
</evidence>
<keyword evidence="3" id="KW-1185">Reference proteome</keyword>
<accession>A0A8T0I3E1</accession>
<evidence type="ECO:0000256" key="1">
    <source>
        <dbReference type="SAM" id="SignalP"/>
    </source>
</evidence>
<evidence type="ECO:0000313" key="2">
    <source>
        <dbReference type="EMBL" id="KAG0577311.1"/>
    </source>
</evidence>
<dbReference type="Proteomes" id="UP000822688">
    <property type="component" value="Chromosome 5"/>
</dbReference>
<organism evidence="2 3">
    <name type="scientific">Ceratodon purpureus</name>
    <name type="common">Fire moss</name>
    <name type="synonym">Dicranum purpureum</name>
    <dbReference type="NCBI Taxonomy" id="3225"/>
    <lineage>
        <taxon>Eukaryota</taxon>
        <taxon>Viridiplantae</taxon>
        <taxon>Streptophyta</taxon>
        <taxon>Embryophyta</taxon>
        <taxon>Bryophyta</taxon>
        <taxon>Bryophytina</taxon>
        <taxon>Bryopsida</taxon>
        <taxon>Dicranidae</taxon>
        <taxon>Pseudoditrichales</taxon>
        <taxon>Ditrichaceae</taxon>
        <taxon>Ceratodon</taxon>
    </lineage>
</organism>
<gene>
    <name evidence="2" type="ORF">KC19_5G147200</name>
</gene>
<keyword evidence="1" id="KW-0732">Signal</keyword>
<sequence length="84" mass="9988">MKLLFWLLFPNSCAHQRLRWESDCTQGDLALPVVELYFQCFKEHRPWLLGEIFQLKRCGVQFVVMLLEEVQHEIRTDLESGPHS</sequence>
<feature type="signal peptide" evidence="1">
    <location>
        <begin position="1"/>
        <end position="15"/>
    </location>
</feature>
<evidence type="ECO:0008006" key="4">
    <source>
        <dbReference type="Google" id="ProtNLM"/>
    </source>
</evidence>
<name>A0A8T0I3E1_CERPU</name>
<feature type="chain" id="PRO_5035737330" description="Secreted protein" evidence="1">
    <location>
        <begin position="16"/>
        <end position="84"/>
    </location>
</feature>
<dbReference type="EMBL" id="CM026425">
    <property type="protein sequence ID" value="KAG0577311.1"/>
    <property type="molecule type" value="Genomic_DNA"/>
</dbReference>
<dbReference type="AlphaFoldDB" id="A0A8T0I3E1"/>
<reference evidence="2" key="1">
    <citation type="submission" date="2020-06" db="EMBL/GenBank/DDBJ databases">
        <title>WGS assembly of Ceratodon purpureus strain R40.</title>
        <authorList>
            <person name="Carey S.B."/>
            <person name="Jenkins J."/>
            <person name="Shu S."/>
            <person name="Lovell J.T."/>
            <person name="Sreedasyam A."/>
            <person name="Maumus F."/>
            <person name="Tiley G.P."/>
            <person name="Fernandez-Pozo N."/>
            <person name="Barry K."/>
            <person name="Chen C."/>
            <person name="Wang M."/>
            <person name="Lipzen A."/>
            <person name="Daum C."/>
            <person name="Saski C.A."/>
            <person name="Payton A.C."/>
            <person name="Mcbreen J.C."/>
            <person name="Conrad R.E."/>
            <person name="Kollar L.M."/>
            <person name="Olsson S."/>
            <person name="Huttunen S."/>
            <person name="Landis J.B."/>
            <person name="Wickett N.J."/>
            <person name="Johnson M.G."/>
            <person name="Rensing S.A."/>
            <person name="Grimwood J."/>
            <person name="Schmutz J."/>
            <person name="Mcdaniel S.F."/>
        </authorList>
    </citation>
    <scope>NUCLEOTIDE SEQUENCE</scope>
    <source>
        <strain evidence="2">R40</strain>
    </source>
</reference>